<dbReference type="PROSITE" id="PS50850">
    <property type="entry name" value="MFS"/>
    <property type="match status" value="1"/>
</dbReference>
<protein>
    <recommendedName>
        <fullName evidence="6">Major facilitator superfamily (MFS) profile domain-containing protein</fullName>
    </recommendedName>
</protein>
<comment type="caution">
    <text evidence="7">The sequence shown here is derived from an EMBL/GenBank/DDBJ whole genome shotgun (WGS) entry which is preliminary data.</text>
</comment>
<reference evidence="7 8" key="1">
    <citation type="submission" date="2018-06" db="EMBL/GenBank/DDBJ databases">
        <title>Complete Genomes of Monosporascus.</title>
        <authorList>
            <person name="Robinson A.J."/>
            <person name="Natvig D.O."/>
        </authorList>
    </citation>
    <scope>NUCLEOTIDE SEQUENCE [LARGE SCALE GENOMIC DNA]</scope>
    <source>
        <strain evidence="7 8">CBS 609.92</strain>
    </source>
</reference>
<dbReference type="Gene3D" id="1.20.1720.10">
    <property type="entry name" value="Multidrug resistance protein D"/>
    <property type="match status" value="1"/>
</dbReference>
<evidence type="ECO:0000256" key="4">
    <source>
        <dbReference type="ARBA" id="ARBA00023136"/>
    </source>
</evidence>
<dbReference type="PANTHER" id="PTHR23502:SF59">
    <property type="entry name" value="MULTIDRUG TRANSPORTER, PUTATIVE (AFU_ORTHOLOGUE AFUA_1G10370)-RELATED"/>
    <property type="match status" value="1"/>
</dbReference>
<evidence type="ECO:0000256" key="2">
    <source>
        <dbReference type="ARBA" id="ARBA00022692"/>
    </source>
</evidence>
<evidence type="ECO:0000256" key="1">
    <source>
        <dbReference type="ARBA" id="ARBA00004141"/>
    </source>
</evidence>
<proteinExistence type="predicted"/>
<keyword evidence="4 5" id="KW-0472">Membrane</keyword>
<dbReference type="PANTHER" id="PTHR23502">
    <property type="entry name" value="MAJOR FACILITATOR SUPERFAMILY"/>
    <property type="match status" value="1"/>
</dbReference>
<dbReference type="SUPFAM" id="SSF103473">
    <property type="entry name" value="MFS general substrate transporter"/>
    <property type="match status" value="1"/>
</dbReference>
<dbReference type="Pfam" id="PF07690">
    <property type="entry name" value="MFS_1"/>
    <property type="match status" value="1"/>
</dbReference>
<evidence type="ECO:0000259" key="6">
    <source>
        <dbReference type="PROSITE" id="PS50850"/>
    </source>
</evidence>
<keyword evidence="8" id="KW-1185">Reference proteome</keyword>
<keyword evidence="3 5" id="KW-1133">Transmembrane helix</keyword>
<evidence type="ECO:0000256" key="5">
    <source>
        <dbReference type="SAM" id="Phobius"/>
    </source>
</evidence>
<feature type="domain" description="Major facilitator superfamily (MFS) profile" evidence="6">
    <location>
        <begin position="56"/>
        <end position="171"/>
    </location>
</feature>
<comment type="subcellular location">
    <subcellularLocation>
        <location evidence="1">Membrane</location>
        <topology evidence="1">Multi-pass membrane protein</topology>
    </subcellularLocation>
</comment>
<sequence length="171" mass="18243">MSEHPANDSAADGNEGLKEFTMGAECSFQEASVVGFDGDADRLKPQNWPMGKNVYTTALWALTTCWITFASAIYSAGTAQISQEFHVSYDVANAGTSLLIFGFALGPMLWAPLCEVYGRKWPALAPYFVSAAFAFGTATAKDIQTILITRFFAGVFGSSPISITGGSIVDI</sequence>
<evidence type="ECO:0000313" key="7">
    <source>
        <dbReference type="EMBL" id="RYO74900.1"/>
    </source>
</evidence>
<dbReference type="InterPro" id="IPR020846">
    <property type="entry name" value="MFS_dom"/>
</dbReference>
<evidence type="ECO:0000313" key="8">
    <source>
        <dbReference type="Proteomes" id="UP000294003"/>
    </source>
</evidence>
<dbReference type="InterPro" id="IPR011701">
    <property type="entry name" value="MFS"/>
</dbReference>
<accession>A0ABY0GRP5</accession>
<dbReference type="InterPro" id="IPR036259">
    <property type="entry name" value="MFS_trans_sf"/>
</dbReference>
<dbReference type="EMBL" id="QJNS01000714">
    <property type="protein sequence ID" value="RYO74900.1"/>
    <property type="molecule type" value="Genomic_DNA"/>
</dbReference>
<dbReference type="Proteomes" id="UP000294003">
    <property type="component" value="Unassembled WGS sequence"/>
</dbReference>
<feature type="transmembrane region" description="Helical" evidence="5">
    <location>
        <begin position="123"/>
        <end position="140"/>
    </location>
</feature>
<name>A0ABY0GRP5_9PEZI</name>
<evidence type="ECO:0000256" key="3">
    <source>
        <dbReference type="ARBA" id="ARBA00022989"/>
    </source>
</evidence>
<gene>
    <name evidence="7" type="ORF">DL762_010275</name>
</gene>
<feature type="transmembrane region" description="Helical" evidence="5">
    <location>
        <begin position="58"/>
        <end position="79"/>
    </location>
</feature>
<feature type="transmembrane region" description="Helical" evidence="5">
    <location>
        <begin position="91"/>
        <end position="111"/>
    </location>
</feature>
<keyword evidence="2 5" id="KW-0812">Transmembrane</keyword>
<organism evidence="7 8">
    <name type="scientific">Monosporascus cannonballus</name>
    <dbReference type="NCBI Taxonomy" id="155416"/>
    <lineage>
        <taxon>Eukaryota</taxon>
        <taxon>Fungi</taxon>
        <taxon>Dikarya</taxon>
        <taxon>Ascomycota</taxon>
        <taxon>Pezizomycotina</taxon>
        <taxon>Sordariomycetes</taxon>
        <taxon>Xylariomycetidae</taxon>
        <taxon>Xylariales</taxon>
        <taxon>Xylariales incertae sedis</taxon>
        <taxon>Monosporascus</taxon>
    </lineage>
</organism>